<evidence type="ECO:0000256" key="1">
    <source>
        <dbReference type="SAM" id="Phobius"/>
    </source>
</evidence>
<feature type="transmembrane region" description="Helical" evidence="1">
    <location>
        <begin position="124"/>
        <end position="144"/>
    </location>
</feature>
<keyword evidence="1" id="KW-0472">Membrane</keyword>
<dbReference type="EMBL" id="ML122267">
    <property type="protein sequence ID" value="RPD60033.1"/>
    <property type="molecule type" value="Genomic_DNA"/>
</dbReference>
<dbReference type="Proteomes" id="UP000313359">
    <property type="component" value="Unassembled WGS sequence"/>
</dbReference>
<accession>A0A5C2S864</accession>
<dbReference type="AlphaFoldDB" id="A0A5C2S864"/>
<protein>
    <submittedName>
        <fullName evidence="2">Uncharacterized protein</fullName>
    </submittedName>
</protein>
<keyword evidence="1" id="KW-0812">Transmembrane</keyword>
<evidence type="ECO:0000313" key="3">
    <source>
        <dbReference type="Proteomes" id="UP000313359"/>
    </source>
</evidence>
<keyword evidence="3" id="KW-1185">Reference proteome</keyword>
<feature type="transmembrane region" description="Helical" evidence="1">
    <location>
        <begin position="87"/>
        <end position="109"/>
    </location>
</feature>
<gene>
    <name evidence="2" type="ORF">L227DRAFT_104842</name>
</gene>
<proteinExistence type="predicted"/>
<reference evidence="2" key="1">
    <citation type="journal article" date="2018" name="Genome Biol. Evol.">
        <title>Genomics and development of Lentinus tigrinus, a white-rot wood-decaying mushroom with dimorphic fruiting bodies.</title>
        <authorList>
            <person name="Wu B."/>
            <person name="Xu Z."/>
            <person name="Knudson A."/>
            <person name="Carlson A."/>
            <person name="Chen N."/>
            <person name="Kovaka S."/>
            <person name="LaButti K."/>
            <person name="Lipzen A."/>
            <person name="Pennachio C."/>
            <person name="Riley R."/>
            <person name="Schakwitz W."/>
            <person name="Umezawa K."/>
            <person name="Ohm R.A."/>
            <person name="Grigoriev I.V."/>
            <person name="Nagy L.G."/>
            <person name="Gibbons J."/>
            <person name="Hibbett D."/>
        </authorList>
    </citation>
    <scope>NUCLEOTIDE SEQUENCE [LARGE SCALE GENOMIC DNA]</scope>
    <source>
        <strain evidence="2">ALCF2SS1-6</strain>
    </source>
</reference>
<sequence>MLRLQLRPPPGLDIYTHPSVRRSRAAGQSENKHIVALIECTTRSLCAHTCPWTGTEACNRLRCLRLPVIISSPSPFVQLSRIHWFRFGWSCCFMTYITMSVPSCAYTMIRRSFGYRSVTPCTSLLFRASLSISSAIFLSFFLSASSHVSIASRIPSLRTHPQSNAHHQPSLPSLSVALCYTLTHTHASFTSCPHSFPPRSFRDPRPPFRLCRAHADVCMLPCLPVVDSVRAVAALPDRTVYTWSSADSRTLL</sequence>
<organism evidence="2 3">
    <name type="scientific">Lentinus tigrinus ALCF2SS1-6</name>
    <dbReference type="NCBI Taxonomy" id="1328759"/>
    <lineage>
        <taxon>Eukaryota</taxon>
        <taxon>Fungi</taxon>
        <taxon>Dikarya</taxon>
        <taxon>Basidiomycota</taxon>
        <taxon>Agaricomycotina</taxon>
        <taxon>Agaricomycetes</taxon>
        <taxon>Polyporales</taxon>
        <taxon>Polyporaceae</taxon>
        <taxon>Lentinus</taxon>
    </lineage>
</organism>
<name>A0A5C2S864_9APHY</name>
<keyword evidence="1" id="KW-1133">Transmembrane helix</keyword>
<evidence type="ECO:0000313" key="2">
    <source>
        <dbReference type="EMBL" id="RPD60033.1"/>
    </source>
</evidence>